<name>A0A7E4VB08_PANRE</name>
<reference evidence="1" key="1">
    <citation type="journal article" date="2013" name="Genetics">
        <title>The draft genome and transcriptome of Panagrellus redivivus are shaped by the harsh demands of a free-living lifestyle.</title>
        <authorList>
            <person name="Srinivasan J."/>
            <person name="Dillman A.R."/>
            <person name="Macchietto M.G."/>
            <person name="Heikkinen L."/>
            <person name="Lakso M."/>
            <person name="Fracchia K.M."/>
            <person name="Antoshechkin I."/>
            <person name="Mortazavi A."/>
            <person name="Wong G."/>
            <person name="Sternberg P.W."/>
        </authorList>
    </citation>
    <scope>NUCLEOTIDE SEQUENCE [LARGE SCALE GENOMIC DNA]</scope>
    <source>
        <strain evidence="1">MT8872</strain>
    </source>
</reference>
<dbReference type="WBParaSite" id="Pan_g18756.t1">
    <property type="protein sequence ID" value="Pan_g18756.t1"/>
    <property type="gene ID" value="Pan_g18756"/>
</dbReference>
<protein>
    <submittedName>
        <fullName evidence="2">F-box domain-containing protein</fullName>
    </submittedName>
</protein>
<dbReference type="AlphaFoldDB" id="A0A7E4VB08"/>
<accession>A0A7E4VB08</accession>
<proteinExistence type="predicted"/>
<sequence length="240" mass="27903">MALRQMSEVFANLTDFDVPAGLFNILVGKFKTKFPYLQRLKLLGEMKDINKVTTAPECFPNLQVIEVSLPFDYYNQYKSSDLVFTHPLPTVKELSITLEEISDDGFVDADLQLVKDWLSKFPSLTKAKISLEKSVRNYPLTDSPDRYTQLHDLFKSIDFGVPLDLSFTADGRVPYPNYVDPDEVPEDEIDLDDLAPYFEYYERPFIYFNHTHGFSTERFVYKYAMPGKKFEHKINLDLEM</sequence>
<evidence type="ECO:0000313" key="1">
    <source>
        <dbReference type="Proteomes" id="UP000492821"/>
    </source>
</evidence>
<keyword evidence="1" id="KW-1185">Reference proteome</keyword>
<evidence type="ECO:0000313" key="2">
    <source>
        <dbReference type="WBParaSite" id="Pan_g18756.t1"/>
    </source>
</evidence>
<reference evidence="2" key="2">
    <citation type="submission" date="2020-10" db="UniProtKB">
        <authorList>
            <consortium name="WormBaseParasite"/>
        </authorList>
    </citation>
    <scope>IDENTIFICATION</scope>
</reference>
<organism evidence="1 2">
    <name type="scientific">Panagrellus redivivus</name>
    <name type="common">Microworm</name>
    <dbReference type="NCBI Taxonomy" id="6233"/>
    <lineage>
        <taxon>Eukaryota</taxon>
        <taxon>Metazoa</taxon>
        <taxon>Ecdysozoa</taxon>
        <taxon>Nematoda</taxon>
        <taxon>Chromadorea</taxon>
        <taxon>Rhabditida</taxon>
        <taxon>Tylenchina</taxon>
        <taxon>Panagrolaimomorpha</taxon>
        <taxon>Panagrolaimoidea</taxon>
        <taxon>Panagrolaimidae</taxon>
        <taxon>Panagrellus</taxon>
    </lineage>
</organism>
<dbReference type="Proteomes" id="UP000492821">
    <property type="component" value="Unassembled WGS sequence"/>
</dbReference>